<keyword evidence="3" id="KW-1185">Reference proteome</keyword>
<reference evidence="2 3" key="1">
    <citation type="submission" date="2018-10" db="EMBL/GenBank/DDBJ databases">
        <title>Kocuria sp. M5W7-7, whole genome shotgun sequence.</title>
        <authorList>
            <person name="Tuo L."/>
        </authorList>
    </citation>
    <scope>NUCLEOTIDE SEQUENCE [LARGE SCALE GENOMIC DNA]</scope>
    <source>
        <strain evidence="2 3">M5W7-7</strain>
    </source>
</reference>
<evidence type="ECO:0000313" key="3">
    <source>
        <dbReference type="Proteomes" id="UP000270616"/>
    </source>
</evidence>
<proteinExistence type="predicted"/>
<evidence type="ECO:0000256" key="1">
    <source>
        <dbReference type="SAM" id="Phobius"/>
    </source>
</evidence>
<dbReference type="AlphaFoldDB" id="A0A3N3ZRK1"/>
<feature type="transmembrane region" description="Helical" evidence="1">
    <location>
        <begin position="24"/>
        <end position="42"/>
    </location>
</feature>
<sequence length="157" mass="17530">MTSPTTDREAQNTVLYQERLNPAWWMWLLFIGFGLTVLIALYPIAPWLGVLGAVLAVVTTAGISYSRAPRIVVTSEELQVGRARIERRYVGTVESFTNPDEVRAVRGPQLNARAYMNFSASVGPICRIEIVDPVDPTPYWLTSTRHPRELAEALNAD</sequence>
<organism evidence="2 3">
    <name type="scientific">Kocuria soli</name>
    <dbReference type="NCBI Taxonomy" id="2485125"/>
    <lineage>
        <taxon>Bacteria</taxon>
        <taxon>Bacillati</taxon>
        <taxon>Actinomycetota</taxon>
        <taxon>Actinomycetes</taxon>
        <taxon>Micrococcales</taxon>
        <taxon>Micrococcaceae</taxon>
        <taxon>Kocuria</taxon>
    </lineage>
</organism>
<gene>
    <name evidence="2" type="ORF">EDL96_03960</name>
</gene>
<dbReference type="Proteomes" id="UP000270616">
    <property type="component" value="Unassembled WGS sequence"/>
</dbReference>
<protein>
    <submittedName>
        <fullName evidence="2">DUF3093 domain-containing protein</fullName>
    </submittedName>
</protein>
<keyword evidence="1" id="KW-0812">Transmembrane</keyword>
<keyword evidence="1" id="KW-0472">Membrane</keyword>
<dbReference type="InterPro" id="IPR021443">
    <property type="entry name" value="DUF3093"/>
</dbReference>
<feature type="transmembrane region" description="Helical" evidence="1">
    <location>
        <begin position="47"/>
        <end position="65"/>
    </location>
</feature>
<name>A0A3N3ZRK1_9MICC</name>
<comment type="caution">
    <text evidence="2">The sequence shown here is derived from an EMBL/GenBank/DDBJ whole genome shotgun (WGS) entry which is preliminary data.</text>
</comment>
<keyword evidence="1" id="KW-1133">Transmembrane helix</keyword>
<evidence type="ECO:0000313" key="2">
    <source>
        <dbReference type="EMBL" id="ROZ63947.1"/>
    </source>
</evidence>
<dbReference type="EMBL" id="RKMF01000004">
    <property type="protein sequence ID" value="ROZ63947.1"/>
    <property type="molecule type" value="Genomic_DNA"/>
</dbReference>
<dbReference type="OrthoDB" id="3217020at2"/>
<dbReference type="Pfam" id="PF11292">
    <property type="entry name" value="DUF3093"/>
    <property type="match status" value="1"/>
</dbReference>
<dbReference type="RefSeq" id="WP_123824528.1">
    <property type="nucleotide sequence ID" value="NZ_RKMF01000004.1"/>
</dbReference>
<accession>A0A3N3ZRK1</accession>